<evidence type="ECO:0000313" key="2">
    <source>
        <dbReference type="EMBL" id="KAK0502221.1"/>
    </source>
</evidence>
<evidence type="ECO:0000313" key="3">
    <source>
        <dbReference type="Proteomes" id="UP001175228"/>
    </source>
</evidence>
<organism evidence="2 3">
    <name type="scientific">Armillaria luteobubalina</name>
    <dbReference type="NCBI Taxonomy" id="153913"/>
    <lineage>
        <taxon>Eukaryota</taxon>
        <taxon>Fungi</taxon>
        <taxon>Dikarya</taxon>
        <taxon>Basidiomycota</taxon>
        <taxon>Agaricomycotina</taxon>
        <taxon>Agaricomycetes</taxon>
        <taxon>Agaricomycetidae</taxon>
        <taxon>Agaricales</taxon>
        <taxon>Marasmiineae</taxon>
        <taxon>Physalacriaceae</taxon>
        <taxon>Armillaria</taxon>
    </lineage>
</organism>
<name>A0AA39QI11_9AGAR</name>
<comment type="caution">
    <text evidence="2">The sequence shown here is derived from an EMBL/GenBank/DDBJ whole genome shotgun (WGS) entry which is preliminary data.</text>
</comment>
<reference evidence="2" key="1">
    <citation type="submission" date="2023-06" db="EMBL/GenBank/DDBJ databases">
        <authorList>
            <consortium name="Lawrence Berkeley National Laboratory"/>
            <person name="Ahrendt S."/>
            <person name="Sahu N."/>
            <person name="Indic B."/>
            <person name="Wong-Bajracharya J."/>
            <person name="Merenyi Z."/>
            <person name="Ke H.-M."/>
            <person name="Monk M."/>
            <person name="Kocsube S."/>
            <person name="Drula E."/>
            <person name="Lipzen A."/>
            <person name="Balint B."/>
            <person name="Henrissat B."/>
            <person name="Andreopoulos B."/>
            <person name="Martin F.M."/>
            <person name="Harder C.B."/>
            <person name="Rigling D."/>
            <person name="Ford K.L."/>
            <person name="Foster G.D."/>
            <person name="Pangilinan J."/>
            <person name="Papanicolaou A."/>
            <person name="Barry K."/>
            <person name="LaButti K."/>
            <person name="Viragh M."/>
            <person name="Koriabine M."/>
            <person name="Yan M."/>
            <person name="Riley R."/>
            <person name="Champramary S."/>
            <person name="Plett K.L."/>
            <person name="Tsai I.J."/>
            <person name="Slot J."/>
            <person name="Sipos G."/>
            <person name="Plett J."/>
            <person name="Nagy L.G."/>
            <person name="Grigoriev I.V."/>
        </authorList>
    </citation>
    <scope>NUCLEOTIDE SEQUENCE</scope>
    <source>
        <strain evidence="2">HWK02</strain>
    </source>
</reference>
<dbReference type="EMBL" id="JAUEPU010000005">
    <property type="protein sequence ID" value="KAK0502221.1"/>
    <property type="molecule type" value="Genomic_DNA"/>
</dbReference>
<feature type="region of interest" description="Disordered" evidence="1">
    <location>
        <begin position="141"/>
        <end position="162"/>
    </location>
</feature>
<dbReference type="AlphaFoldDB" id="A0AA39QI11"/>
<proteinExistence type="predicted"/>
<keyword evidence="3" id="KW-1185">Reference proteome</keyword>
<protein>
    <submittedName>
        <fullName evidence="2">Uncharacterized protein</fullName>
    </submittedName>
</protein>
<gene>
    <name evidence="2" type="ORF">EDD18DRAFT_1346807</name>
</gene>
<sequence length="178" mass="19773">MLQYIENNDYLHRLHKKKGISACHVYHHEPIGYPIVAASYNHSSAGTKFIEWVNNNGQFELTNLESPSPTAKALKVNMAILFDPSTLKIPGYIVIPKSEAIQHHQDKQSKVLFKEDELDDFLDLNGDEGLLQFIGGSPKGHIDDNIDTEGDPGDGEVEDGNSNAAMVPCLKKRMVTVM</sequence>
<evidence type="ECO:0000256" key="1">
    <source>
        <dbReference type="SAM" id="MobiDB-lite"/>
    </source>
</evidence>
<accession>A0AA39QI11</accession>
<feature type="compositionally biased region" description="Acidic residues" evidence="1">
    <location>
        <begin position="145"/>
        <end position="159"/>
    </location>
</feature>
<dbReference type="Proteomes" id="UP001175228">
    <property type="component" value="Unassembled WGS sequence"/>
</dbReference>